<evidence type="ECO:0000256" key="1">
    <source>
        <dbReference type="SAM" id="MobiDB-lite"/>
    </source>
</evidence>
<feature type="compositionally biased region" description="Basic residues" evidence="1">
    <location>
        <begin position="24"/>
        <end position="39"/>
    </location>
</feature>
<evidence type="ECO:0000313" key="2">
    <source>
        <dbReference type="EMBL" id="RZR72018.1"/>
    </source>
</evidence>
<sequence>MGLEVTVACPPRRDEPVTSARTGGVHRKRSVTVRHRNRSCKGSGARYHRTRVGLATIRGGGPPTTHPGKEHHDVAMSERVRGNGQRESGSDAIPPSPFENLKRKEGTGERHLPNPCHERGYVVTRGIHVGPRVVASLRVKRE</sequence>
<proteinExistence type="predicted"/>
<protein>
    <submittedName>
        <fullName evidence="2">Uncharacterized protein</fullName>
    </submittedName>
</protein>
<dbReference type="Proteomes" id="UP000290560">
    <property type="component" value="Unassembled WGS sequence"/>
</dbReference>
<reference evidence="2" key="1">
    <citation type="journal article" date="2018" name="Data Brief">
        <title>Genome sequence data from 17 accessions of Ensete ventricosum, a staple food crop for millions in Ethiopia.</title>
        <authorList>
            <person name="Yemataw Z."/>
            <person name="Muzemil S."/>
            <person name="Ambachew D."/>
            <person name="Tripathi L."/>
            <person name="Tesfaye K."/>
            <person name="Chala A."/>
            <person name="Farbos A."/>
            <person name="O'Neill P."/>
            <person name="Moore K."/>
            <person name="Grant M."/>
            <person name="Studholme D.J."/>
        </authorList>
    </citation>
    <scope>NUCLEOTIDE SEQUENCE [LARGE SCALE GENOMIC DNA]</scope>
    <source>
        <tissue evidence="2">Leaf</tissue>
    </source>
</reference>
<organism evidence="2">
    <name type="scientific">Ensete ventricosum</name>
    <name type="common">Abyssinian banana</name>
    <name type="synonym">Musa ensete</name>
    <dbReference type="NCBI Taxonomy" id="4639"/>
    <lineage>
        <taxon>Eukaryota</taxon>
        <taxon>Viridiplantae</taxon>
        <taxon>Streptophyta</taxon>
        <taxon>Embryophyta</taxon>
        <taxon>Tracheophyta</taxon>
        <taxon>Spermatophyta</taxon>
        <taxon>Magnoliopsida</taxon>
        <taxon>Liliopsida</taxon>
        <taxon>Zingiberales</taxon>
        <taxon>Musaceae</taxon>
        <taxon>Ensete</taxon>
    </lineage>
</organism>
<feature type="compositionally biased region" description="Basic and acidic residues" evidence="1">
    <location>
        <begin position="67"/>
        <end position="81"/>
    </location>
</feature>
<name>A0A445MCU6_ENSVE</name>
<gene>
    <name evidence="2" type="ORF">BHM03_00009750</name>
</gene>
<feature type="region of interest" description="Disordered" evidence="1">
    <location>
        <begin position="1"/>
        <end position="117"/>
    </location>
</feature>
<dbReference type="EMBL" id="KV875617">
    <property type="protein sequence ID" value="RZR72018.1"/>
    <property type="molecule type" value="Genomic_DNA"/>
</dbReference>
<accession>A0A445MCU6</accession>
<dbReference type="AlphaFoldDB" id="A0A445MCU6"/>
<feature type="compositionally biased region" description="Basic and acidic residues" evidence="1">
    <location>
        <begin position="100"/>
        <end position="117"/>
    </location>
</feature>